<accession>A0A194PXB9</accession>
<keyword evidence="2" id="KW-1185">Reference proteome</keyword>
<evidence type="ECO:0000313" key="2">
    <source>
        <dbReference type="Proteomes" id="UP000053268"/>
    </source>
</evidence>
<evidence type="ECO:0000313" key="1">
    <source>
        <dbReference type="EMBL" id="KPI95790.1"/>
    </source>
</evidence>
<reference evidence="1 2" key="1">
    <citation type="journal article" date="2015" name="Nat. Commun.">
        <title>Outbred genome sequencing and CRISPR/Cas9 gene editing in butterflies.</title>
        <authorList>
            <person name="Li X."/>
            <person name="Fan D."/>
            <person name="Zhang W."/>
            <person name="Liu G."/>
            <person name="Zhang L."/>
            <person name="Zhao L."/>
            <person name="Fang X."/>
            <person name="Chen L."/>
            <person name="Dong Y."/>
            <person name="Chen Y."/>
            <person name="Ding Y."/>
            <person name="Zhao R."/>
            <person name="Feng M."/>
            <person name="Zhu Y."/>
            <person name="Feng Y."/>
            <person name="Jiang X."/>
            <person name="Zhu D."/>
            <person name="Xiang H."/>
            <person name="Feng X."/>
            <person name="Li S."/>
            <person name="Wang J."/>
            <person name="Zhang G."/>
            <person name="Kronforst M.R."/>
            <person name="Wang W."/>
        </authorList>
    </citation>
    <scope>NUCLEOTIDE SEQUENCE [LARGE SCALE GENOMIC DNA]</scope>
    <source>
        <strain evidence="1">Ya'a_city_454_Px</strain>
        <tissue evidence="1">Whole body</tissue>
    </source>
</reference>
<proteinExistence type="predicted"/>
<dbReference type="EMBL" id="KQ459595">
    <property type="protein sequence ID" value="KPI95790.1"/>
    <property type="molecule type" value="Genomic_DNA"/>
</dbReference>
<dbReference type="AlphaFoldDB" id="A0A194PXB9"/>
<protein>
    <submittedName>
        <fullName evidence="1">Uncharacterized protein</fullName>
    </submittedName>
</protein>
<organism evidence="1 2">
    <name type="scientific">Papilio xuthus</name>
    <name type="common">Asian swallowtail butterfly</name>
    <dbReference type="NCBI Taxonomy" id="66420"/>
    <lineage>
        <taxon>Eukaryota</taxon>
        <taxon>Metazoa</taxon>
        <taxon>Ecdysozoa</taxon>
        <taxon>Arthropoda</taxon>
        <taxon>Hexapoda</taxon>
        <taxon>Insecta</taxon>
        <taxon>Pterygota</taxon>
        <taxon>Neoptera</taxon>
        <taxon>Endopterygota</taxon>
        <taxon>Lepidoptera</taxon>
        <taxon>Glossata</taxon>
        <taxon>Ditrysia</taxon>
        <taxon>Papilionoidea</taxon>
        <taxon>Papilionidae</taxon>
        <taxon>Papilioninae</taxon>
        <taxon>Papilio</taxon>
    </lineage>
</organism>
<name>A0A194PXB9_PAPXU</name>
<sequence length="99" mass="10577">MSCVSHSVLCVAQCPVCSHSAVCRTVLCVAQCCVSHSAVCRTVLCVAQCCVCVLARTLENVAFLTLIRTMSQQKKGLSAAEEPGDKRKQLCSVPCCRIV</sequence>
<gene>
    <name evidence="1" type="ORF">RR46_11503</name>
</gene>
<dbReference type="Proteomes" id="UP000053268">
    <property type="component" value="Unassembled WGS sequence"/>
</dbReference>